<proteinExistence type="predicted"/>
<comment type="caution">
    <text evidence="1">The sequence shown here is derived from an EMBL/GenBank/DDBJ whole genome shotgun (WGS) entry which is preliminary data.</text>
</comment>
<sequence length="44" mass="4903">MKVLNGKELENRRTISQAYNLDSIAITSANLIKLERTSKQAIAV</sequence>
<protein>
    <submittedName>
        <fullName evidence="1">Uncharacterized protein</fullName>
    </submittedName>
</protein>
<accession>A0A0F6IHZ7</accession>
<gene>
    <name evidence="1" type="ORF">LEP1GSC079_0848</name>
</gene>
<evidence type="ECO:0000313" key="2">
    <source>
        <dbReference type="Proteomes" id="UP000012164"/>
    </source>
</evidence>
<evidence type="ECO:0000313" key="1">
    <source>
        <dbReference type="EMBL" id="EMJ37672.1"/>
    </source>
</evidence>
<dbReference type="AlphaFoldDB" id="A0A0F6IHZ7"/>
<name>A0A0F6IHZ7_LEPIR</name>
<dbReference type="Proteomes" id="UP000012164">
    <property type="component" value="Unassembled WGS sequence"/>
</dbReference>
<dbReference type="EMBL" id="AKWR02000079">
    <property type="protein sequence ID" value="EMJ37672.1"/>
    <property type="molecule type" value="Genomic_DNA"/>
</dbReference>
<organism evidence="1 2">
    <name type="scientific">Leptospira interrogans str. FPW1039</name>
    <dbReference type="NCBI Taxonomy" id="1193040"/>
    <lineage>
        <taxon>Bacteria</taxon>
        <taxon>Pseudomonadati</taxon>
        <taxon>Spirochaetota</taxon>
        <taxon>Spirochaetia</taxon>
        <taxon>Leptospirales</taxon>
        <taxon>Leptospiraceae</taxon>
        <taxon>Leptospira</taxon>
    </lineage>
</organism>
<reference evidence="1 2" key="1">
    <citation type="submission" date="2013-01" db="EMBL/GenBank/DDBJ databases">
        <authorList>
            <person name="Harkins D.M."/>
            <person name="Durkin A.S."/>
            <person name="Brinkac L.M."/>
            <person name="Haft D.H."/>
            <person name="Selengut J.D."/>
            <person name="Sanka R."/>
            <person name="DePew J."/>
            <person name="Purushe J."/>
            <person name="Peacock S.J."/>
            <person name="Thaipadungpanit J."/>
            <person name="Wuthiekanun V.W."/>
            <person name="Day N.P."/>
            <person name="Vinetz J.M."/>
            <person name="Sutton G.G."/>
            <person name="Nierman W.C."/>
            <person name="Fouts D.E."/>
        </authorList>
    </citation>
    <scope>NUCLEOTIDE SEQUENCE [LARGE SCALE GENOMIC DNA]</scope>
    <source>
        <strain evidence="1 2">FPW1039</strain>
    </source>
</reference>